<dbReference type="PROSITE" id="PS50119">
    <property type="entry name" value="ZF_BBOX"/>
    <property type="match status" value="1"/>
</dbReference>
<keyword evidence="1 3" id="KW-0863">Zinc-finger</keyword>
<evidence type="ECO:0000256" key="2">
    <source>
        <dbReference type="ARBA" id="ARBA00022833"/>
    </source>
</evidence>
<gene>
    <name evidence="6" type="ORF">chiPu_0021733</name>
</gene>
<accession>A0A401RLC3</accession>
<keyword evidence="1 3" id="KW-0479">Metal-binding</keyword>
<keyword evidence="2" id="KW-0862">Zinc</keyword>
<evidence type="ECO:0000259" key="5">
    <source>
        <dbReference type="PROSITE" id="PS50119"/>
    </source>
</evidence>
<dbReference type="SUPFAM" id="SSF57845">
    <property type="entry name" value="B-box zinc-binding domain"/>
    <property type="match status" value="1"/>
</dbReference>
<keyword evidence="4" id="KW-0175">Coiled coil</keyword>
<dbReference type="OrthoDB" id="654191at2759"/>
<dbReference type="EMBL" id="BEZZ01004660">
    <property type="protein sequence ID" value="GCC18886.1"/>
    <property type="molecule type" value="Genomic_DNA"/>
</dbReference>
<comment type="caution">
    <text evidence="6">The sequence shown here is derived from an EMBL/GenBank/DDBJ whole genome shotgun (WGS) entry which is preliminary data.</text>
</comment>
<feature type="domain" description="B box-type" evidence="5">
    <location>
        <begin position="1"/>
        <end position="32"/>
    </location>
</feature>
<evidence type="ECO:0000313" key="6">
    <source>
        <dbReference type="EMBL" id="GCC18886.1"/>
    </source>
</evidence>
<name>A0A401RLC3_CHIPU</name>
<evidence type="ECO:0000256" key="3">
    <source>
        <dbReference type="PROSITE-ProRule" id="PRU00024"/>
    </source>
</evidence>
<dbReference type="Proteomes" id="UP000287033">
    <property type="component" value="Unassembled WGS sequence"/>
</dbReference>
<sequence length="77" mass="9051">MKLERFCVTDSEVICLDCWAFRKHFQHEVLNVQEAAEEFKAQLQKSVIKLQTLIEKCNAAKRKLEGLLEDTFFYLAI</sequence>
<dbReference type="AlphaFoldDB" id="A0A401RLC3"/>
<evidence type="ECO:0000256" key="1">
    <source>
        <dbReference type="ARBA" id="ARBA00022771"/>
    </source>
</evidence>
<proteinExistence type="predicted"/>
<dbReference type="GO" id="GO:0008270">
    <property type="term" value="F:zinc ion binding"/>
    <property type="evidence" value="ECO:0007669"/>
    <property type="project" value="UniProtKB-KW"/>
</dbReference>
<protein>
    <recommendedName>
        <fullName evidence="5">B box-type domain-containing protein</fullName>
    </recommendedName>
</protein>
<evidence type="ECO:0000313" key="7">
    <source>
        <dbReference type="Proteomes" id="UP000287033"/>
    </source>
</evidence>
<evidence type="ECO:0000256" key="4">
    <source>
        <dbReference type="SAM" id="Coils"/>
    </source>
</evidence>
<keyword evidence="7" id="KW-1185">Reference proteome</keyword>
<dbReference type="Gene3D" id="3.30.160.60">
    <property type="entry name" value="Classic Zinc Finger"/>
    <property type="match status" value="1"/>
</dbReference>
<feature type="coiled-coil region" evidence="4">
    <location>
        <begin position="36"/>
        <end position="70"/>
    </location>
</feature>
<organism evidence="6 7">
    <name type="scientific">Chiloscyllium punctatum</name>
    <name type="common">Brownbanded bambooshark</name>
    <name type="synonym">Hemiscyllium punctatum</name>
    <dbReference type="NCBI Taxonomy" id="137246"/>
    <lineage>
        <taxon>Eukaryota</taxon>
        <taxon>Metazoa</taxon>
        <taxon>Chordata</taxon>
        <taxon>Craniata</taxon>
        <taxon>Vertebrata</taxon>
        <taxon>Chondrichthyes</taxon>
        <taxon>Elasmobranchii</taxon>
        <taxon>Galeomorphii</taxon>
        <taxon>Galeoidea</taxon>
        <taxon>Orectolobiformes</taxon>
        <taxon>Hemiscylliidae</taxon>
        <taxon>Chiloscyllium</taxon>
    </lineage>
</organism>
<reference evidence="6 7" key="1">
    <citation type="journal article" date="2018" name="Nat. Ecol. Evol.">
        <title>Shark genomes provide insights into elasmobranch evolution and the origin of vertebrates.</title>
        <authorList>
            <person name="Hara Y"/>
            <person name="Yamaguchi K"/>
            <person name="Onimaru K"/>
            <person name="Kadota M"/>
            <person name="Koyanagi M"/>
            <person name="Keeley SD"/>
            <person name="Tatsumi K"/>
            <person name="Tanaka K"/>
            <person name="Motone F"/>
            <person name="Kageyama Y"/>
            <person name="Nozu R"/>
            <person name="Adachi N"/>
            <person name="Nishimura O"/>
            <person name="Nakagawa R"/>
            <person name="Tanegashima C"/>
            <person name="Kiyatake I"/>
            <person name="Matsumoto R"/>
            <person name="Murakumo K"/>
            <person name="Nishida K"/>
            <person name="Terakita A"/>
            <person name="Kuratani S"/>
            <person name="Sato K"/>
            <person name="Hyodo S Kuraku.S."/>
        </authorList>
    </citation>
    <scope>NUCLEOTIDE SEQUENCE [LARGE SCALE GENOMIC DNA]</scope>
</reference>
<dbReference type="InterPro" id="IPR000315">
    <property type="entry name" value="Znf_B-box"/>
</dbReference>